<organism evidence="1 2">
    <name type="scientific">Ralstonia psammae</name>
    <dbReference type="NCBI Taxonomy" id="3058598"/>
    <lineage>
        <taxon>Bacteria</taxon>
        <taxon>Pseudomonadati</taxon>
        <taxon>Pseudomonadota</taxon>
        <taxon>Betaproteobacteria</taxon>
        <taxon>Burkholderiales</taxon>
        <taxon>Burkholderiaceae</taxon>
        <taxon>Ralstonia</taxon>
    </lineage>
</organism>
<reference evidence="1 2" key="1">
    <citation type="submission" date="2023-07" db="EMBL/GenBank/DDBJ databases">
        <authorList>
            <person name="Peeters C."/>
        </authorList>
    </citation>
    <scope>NUCLEOTIDE SEQUENCE [LARGE SCALE GENOMIC DNA]</scope>
    <source>
        <strain evidence="1 2">LMG 19083</strain>
    </source>
</reference>
<evidence type="ECO:0000313" key="1">
    <source>
        <dbReference type="EMBL" id="CAJ0791477.1"/>
    </source>
</evidence>
<comment type="caution">
    <text evidence="1">The sequence shown here is derived from an EMBL/GenBank/DDBJ whole genome shotgun (WGS) entry which is preliminary data.</text>
</comment>
<dbReference type="EMBL" id="CATZBU010000004">
    <property type="protein sequence ID" value="CAJ0791477.1"/>
    <property type="molecule type" value="Genomic_DNA"/>
</dbReference>
<sequence length="29" mass="2986">MTCALDSVKTQALRKTVAKAAGFASDGLM</sequence>
<proteinExistence type="predicted"/>
<name>A0ABM9JF82_9RALS</name>
<keyword evidence="2" id="KW-1185">Reference proteome</keyword>
<accession>A0ABM9JF82</accession>
<dbReference type="Proteomes" id="UP001189813">
    <property type="component" value="Unassembled WGS sequence"/>
</dbReference>
<evidence type="ECO:0000313" key="2">
    <source>
        <dbReference type="Proteomes" id="UP001189813"/>
    </source>
</evidence>
<gene>
    <name evidence="1" type="ORF">LMG19083_02154</name>
</gene>
<protein>
    <submittedName>
        <fullName evidence="1">Uncharacterized protein</fullName>
    </submittedName>
</protein>